<dbReference type="AlphaFoldDB" id="A0A109G3C8"/>
<feature type="chain" id="PRO_5041043176" description="DUF4352 domain-containing protein" evidence="3">
    <location>
        <begin position="21"/>
        <end position="182"/>
    </location>
</feature>
<feature type="compositionally biased region" description="Polar residues" evidence="2">
    <location>
        <begin position="22"/>
        <end position="31"/>
    </location>
</feature>
<evidence type="ECO:0000313" key="6">
    <source>
        <dbReference type="Proteomes" id="UP000065797"/>
    </source>
</evidence>
<dbReference type="EMBL" id="LRPH01000069">
    <property type="protein sequence ID" value="KWU59328.1"/>
    <property type="molecule type" value="Genomic_DNA"/>
</dbReference>
<evidence type="ECO:0000256" key="3">
    <source>
        <dbReference type="SAM" id="SignalP"/>
    </source>
</evidence>
<dbReference type="Gene3D" id="2.60.40.1240">
    <property type="match status" value="1"/>
</dbReference>
<name>A0A109G3C8_BACMY</name>
<dbReference type="Proteomes" id="UP000065797">
    <property type="component" value="Unassembled WGS sequence"/>
</dbReference>
<gene>
    <name evidence="5" type="ORF">AWW70_18820</name>
</gene>
<comment type="caution">
    <text evidence="5">The sequence shown here is derived from an EMBL/GenBank/DDBJ whole genome shotgun (WGS) entry which is preliminary data.</text>
</comment>
<evidence type="ECO:0000256" key="1">
    <source>
        <dbReference type="ARBA" id="ARBA00022729"/>
    </source>
</evidence>
<dbReference type="InterPro" id="IPR029050">
    <property type="entry name" value="Immunoprotect_excell_Ig-like"/>
</dbReference>
<feature type="region of interest" description="Disordered" evidence="2">
    <location>
        <begin position="22"/>
        <end position="56"/>
    </location>
</feature>
<protein>
    <recommendedName>
        <fullName evidence="4">DUF4352 domain-containing protein</fullName>
    </recommendedName>
</protein>
<feature type="signal peptide" evidence="3">
    <location>
        <begin position="1"/>
        <end position="20"/>
    </location>
</feature>
<sequence>MNKKLLTSLLCSTFLFGLSACSSHDTSSNNTKNEHEAPKETKNTELSNKDSQEKLSTQGVSSDVYISIPYAESLDAIGSGEVTAQGVFKVLDVSVYNSQKEPITLHSNNFKLIDGLGREYYISNESQLVLKAANTSTFKFGVLNPNENSEGKIVFDVPKNTQGLTLKINGDMLDKGIELKVE</sequence>
<organism evidence="5 6">
    <name type="scientific">Bacillus mycoides</name>
    <dbReference type="NCBI Taxonomy" id="1405"/>
    <lineage>
        <taxon>Bacteria</taxon>
        <taxon>Bacillati</taxon>
        <taxon>Bacillota</taxon>
        <taxon>Bacilli</taxon>
        <taxon>Bacillales</taxon>
        <taxon>Bacillaceae</taxon>
        <taxon>Bacillus</taxon>
        <taxon>Bacillus cereus group</taxon>
    </lineage>
</organism>
<dbReference type="Pfam" id="PF11611">
    <property type="entry name" value="DUF4352"/>
    <property type="match status" value="1"/>
</dbReference>
<dbReference type="InterPro" id="IPR029051">
    <property type="entry name" value="DUF4352"/>
</dbReference>
<proteinExistence type="predicted"/>
<feature type="compositionally biased region" description="Basic and acidic residues" evidence="2">
    <location>
        <begin position="32"/>
        <end position="53"/>
    </location>
</feature>
<keyword evidence="1 3" id="KW-0732">Signal</keyword>
<evidence type="ECO:0000259" key="4">
    <source>
        <dbReference type="Pfam" id="PF11611"/>
    </source>
</evidence>
<feature type="domain" description="DUF4352" evidence="4">
    <location>
        <begin position="83"/>
        <end position="175"/>
    </location>
</feature>
<accession>A0A109G3C8</accession>
<dbReference type="RefSeq" id="WP_060750933.1">
    <property type="nucleotide sequence ID" value="NZ_CAKJWQ010000032.1"/>
</dbReference>
<dbReference type="PROSITE" id="PS51257">
    <property type="entry name" value="PROKAR_LIPOPROTEIN"/>
    <property type="match status" value="1"/>
</dbReference>
<reference evidence="5 6" key="1">
    <citation type="submission" date="2016-01" db="EMBL/GenBank/DDBJ databases">
        <authorList>
            <person name="McClelland M."/>
            <person name="Jain A."/>
            <person name="Saraogi P."/>
            <person name="Mendelson R."/>
            <person name="Westerman R."/>
            <person name="SanMiguel P."/>
            <person name="Csonka L."/>
        </authorList>
    </citation>
    <scope>NUCLEOTIDE SEQUENCE [LARGE SCALE GENOMIC DNA]</scope>
    <source>
        <strain evidence="5 6">PE8-15</strain>
    </source>
</reference>
<evidence type="ECO:0000313" key="5">
    <source>
        <dbReference type="EMBL" id="KWU59328.1"/>
    </source>
</evidence>
<evidence type="ECO:0000256" key="2">
    <source>
        <dbReference type="SAM" id="MobiDB-lite"/>
    </source>
</evidence>